<dbReference type="SUPFAM" id="SSF56436">
    <property type="entry name" value="C-type lectin-like"/>
    <property type="match status" value="1"/>
</dbReference>
<organism evidence="3 4">
    <name type="scientific">Durusdinium trenchii</name>
    <dbReference type="NCBI Taxonomy" id="1381693"/>
    <lineage>
        <taxon>Eukaryota</taxon>
        <taxon>Sar</taxon>
        <taxon>Alveolata</taxon>
        <taxon>Dinophyceae</taxon>
        <taxon>Suessiales</taxon>
        <taxon>Symbiodiniaceae</taxon>
        <taxon>Durusdinium</taxon>
    </lineage>
</organism>
<dbReference type="CDD" id="cd00037">
    <property type="entry name" value="CLECT"/>
    <property type="match status" value="1"/>
</dbReference>
<dbReference type="SMART" id="SM00034">
    <property type="entry name" value="CLECT"/>
    <property type="match status" value="1"/>
</dbReference>
<feature type="signal peptide" evidence="1">
    <location>
        <begin position="1"/>
        <end position="28"/>
    </location>
</feature>
<dbReference type="Pfam" id="PF00059">
    <property type="entry name" value="Lectin_C"/>
    <property type="match status" value="1"/>
</dbReference>
<sequence>MPSPRRRASLPRAVMAVSWATLTLSTSAEDSTGCTITAKICSNFPDFQRTQFRDDIGETHVNAGGNDAACLKRAEDFHHWCGNGASDAQVAASYEREQLSQVYHPGACPGGWSQWDAFCYKHFWEKKTWFEAEAFCRQYGEGSHLASIHSRAENRFIFALTGGLSAWIGYTDLDQDTHYKWSDNTQDDFSNFAKNCTGREHEPDCKPEERQQQWYDWEGHDRGTFVCKRPPGKERTSAEKLDWALKGDESSSWKTAICRKRPKKLATILSISISTQTAPFYESKECIVAGCLAAQCVRQDLDYKTLARAVAHLGIEPGIEHHQKPSVAQGGCHRQA</sequence>
<dbReference type="InterPro" id="IPR001304">
    <property type="entry name" value="C-type_lectin-like"/>
</dbReference>
<evidence type="ECO:0000259" key="2">
    <source>
        <dbReference type="PROSITE" id="PS50041"/>
    </source>
</evidence>
<reference evidence="3 4" key="1">
    <citation type="submission" date="2024-02" db="EMBL/GenBank/DDBJ databases">
        <authorList>
            <person name="Chen Y."/>
            <person name="Shah S."/>
            <person name="Dougan E. K."/>
            <person name="Thang M."/>
            <person name="Chan C."/>
        </authorList>
    </citation>
    <scope>NUCLEOTIDE SEQUENCE [LARGE SCALE GENOMIC DNA]</scope>
</reference>
<dbReference type="Proteomes" id="UP001642484">
    <property type="component" value="Unassembled WGS sequence"/>
</dbReference>
<dbReference type="Gene3D" id="3.10.100.10">
    <property type="entry name" value="Mannose-Binding Protein A, subunit A"/>
    <property type="match status" value="1"/>
</dbReference>
<keyword evidence="4" id="KW-1185">Reference proteome</keyword>
<dbReference type="PANTHER" id="PTHR22803">
    <property type="entry name" value="MANNOSE, PHOSPHOLIPASE, LECTIN RECEPTOR RELATED"/>
    <property type="match status" value="1"/>
</dbReference>
<comment type="caution">
    <text evidence="3">The sequence shown here is derived from an EMBL/GenBank/DDBJ whole genome shotgun (WGS) entry which is preliminary data.</text>
</comment>
<accession>A0ABP0H635</accession>
<dbReference type="InterPro" id="IPR016187">
    <property type="entry name" value="CTDL_fold"/>
</dbReference>
<proteinExistence type="predicted"/>
<dbReference type="PROSITE" id="PS50041">
    <property type="entry name" value="C_TYPE_LECTIN_2"/>
    <property type="match status" value="1"/>
</dbReference>
<protein>
    <recommendedName>
        <fullName evidence="2">C-type lectin domain-containing protein</fullName>
    </recommendedName>
</protein>
<gene>
    <name evidence="3" type="ORF">CCMP2556_LOCUS222</name>
</gene>
<dbReference type="InterPro" id="IPR016186">
    <property type="entry name" value="C-type_lectin-like/link_sf"/>
</dbReference>
<feature type="domain" description="C-type lectin" evidence="2">
    <location>
        <begin position="115"/>
        <end position="228"/>
    </location>
</feature>
<keyword evidence="1" id="KW-0732">Signal</keyword>
<dbReference type="InterPro" id="IPR050111">
    <property type="entry name" value="C-type_lectin/snaclec_domain"/>
</dbReference>
<evidence type="ECO:0000313" key="4">
    <source>
        <dbReference type="Proteomes" id="UP001642484"/>
    </source>
</evidence>
<evidence type="ECO:0000256" key="1">
    <source>
        <dbReference type="SAM" id="SignalP"/>
    </source>
</evidence>
<name>A0ABP0H635_9DINO</name>
<evidence type="ECO:0000313" key="3">
    <source>
        <dbReference type="EMBL" id="CAK8985677.1"/>
    </source>
</evidence>
<feature type="chain" id="PRO_5046101178" description="C-type lectin domain-containing protein" evidence="1">
    <location>
        <begin position="29"/>
        <end position="336"/>
    </location>
</feature>
<dbReference type="EMBL" id="CAXAMN010000002">
    <property type="protein sequence ID" value="CAK8985677.1"/>
    <property type="molecule type" value="Genomic_DNA"/>
</dbReference>